<evidence type="ECO:0000256" key="5">
    <source>
        <dbReference type="PROSITE-ProRule" id="PRU00782"/>
    </source>
</evidence>
<evidence type="ECO:0000313" key="8">
    <source>
        <dbReference type="Proteomes" id="UP000472266"/>
    </source>
</evidence>
<dbReference type="GO" id="GO:0048675">
    <property type="term" value="P:axon extension"/>
    <property type="evidence" value="ECO:0007669"/>
    <property type="project" value="TreeGrafter"/>
</dbReference>
<dbReference type="OMA" id="FIQLHFA"/>
<evidence type="ECO:0000256" key="3">
    <source>
        <dbReference type="ARBA" id="ARBA00023123"/>
    </source>
</evidence>
<feature type="binding site" evidence="5">
    <location>
        <begin position="157"/>
        <end position="164"/>
    </location>
    <ligand>
        <name>ATP</name>
        <dbReference type="ChEBI" id="CHEBI:30616"/>
    </ligand>
</feature>
<sequence length="273" mass="29955">MDAALRQGARVWLREQDQLQPCTVGSCADGNVLFASDYGTVFQYPKTSLTREKVLPMHQTSVDGVEDMSMLGDLHEAAILLNLHQRYQQGNIYTNIGSILASVNPYKSIPGLYSVDAIDLYRQHRLGELPPHIFATANECYCCLWKRHDSQCVLISGESGAGKTESTKLLLKFLSAMSQTSLGAPASEKSTHVEEAILESSPILEAFGNAKTIYNNNSSRFGKFIQLHFSQHGHIQGGRVTDCILFFSGPEMGGVSELGVGQEISHQFLKASL</sequence>
<dbReference type="PRINTS" id="PR00193">
    <property type="entry name" value="MYOSINHEAVY"/>
</dbReference>
<proteinExistence type="inferred from homology"/>
<evidence type="ECO:0000256" key="4">
    <source>
        <dbReference type="ARBA" id="ARBA00023175"/>
    </source>
</evidence>
<keyword evidence="3 5" id="KW-0518">Myosin</keyword>
<dbReference type="GeneTree" id="ENSGT00940000155469"/>
<dbReference type="InterPro" id="IPR027417">
    <property type="entry name" value="P-loop_NTPase"/>
</dbReference>
<dbReference type="Pfam" id="PF18597">
    <property type="entry name" value="SH3_19"/>
    <property type="match status" value="1"/>
</dbReference>
<evidence type="ECO:0000256" key="2">
    <source>
        <dbReference type="ARBA" id="ARBA00022840"/>
    </source>
</evidence>
<name>A0A672UJX3_STRHB</name>
<dbReference type="PANTHER" id="PTHR46049">
    <property type="entry name" value="AGAP003327-PA"/>
    <property type="match status" value="1"/>
</dbReference>
<keyword evidence="2 5" id="KW-0067">ATP-binding</keyword>
<dbReference type="InterPro" id="IPR001609">
    <property type="entry name" value="Myosin_head_motor_dom-like"/>
</dbReference>
<dbReference type="AlphaFoldDB" id="A0A672UJX3"/>
<reference evidence="7" key="2">
    <citation type="submission" date="2025-08" db="UniProtKB">
        <authorList>
            <consortium name="Ensembl"/>
        </authorList>
    </citation>
    <scope>IDENTIFICATION</scope>
</reference>
<dbReference type="GO" id="GO:0016459">
    <property type="term" value="C:myosin complex"/>
    <property type="evidence" value="ECO:0007669"/>
    <property type="project" value="UniProtKB-KW"/>
</dbReference>
<dbReference type="GO" id="GO:0005524">
    <property type="term" value="F:ATP binding"/>
    <property type="evidence" value="ECO:0007669"/>
    <property type="project" value="UniProtKB-UniRule"/>
</dbReference>
<evidence type="ECO:0000313" key="7">
    <source>
        <dbReference type="Ensembl" id="ENSSHBP00005015125.1"/>
    </source>
</evidence>
<reference evidence="7 8" key="1">
    <citation type="submission" date="2019-11" db="EMBL/GenBank/DDBJ databases">
        <title>Strigops habroptila (kakapo) genome, bStrHab1, primary haplotype, v2.</title>
        <authorList>
            <person name="Jarvis E.D."/>
            <person name="Howard J."/>
            <person name="Rhie A."/>
            <person name="Phillippy A."/>
            <person name="Korlach J."/>
            <person name="Digby A."/>
            <person name="Iorns D."/>
            <person name="Eason D."/>
            <person name="Robertson B."/>
            <person name="Raemaekers T."/>
            <person name="Howe K."/>
            <person name="Lewin H."/>
            <person name="Damas J."/>
            <person name="Hastie A."/>
            <person name="Tracey A."/>
            <person name="Chow W."/>
            <person name="Fedrigo O."/>
        </authorList>
    </citation>
    <scope>NUCLEOTIDE SEQUENCE [LARGE SCALE GENOMIC DNA]</scope>
</reference>
<dbReference type="InterPro" id="IPR051724">
    <property type="entry name" value="Actin_motor_Myosin"/>
</dbReference>
<keyword evidence="8" id="KW-1185">Reference proteome</keyword>
<dbReference type="SUPFAM" id="SSF52540">
    <property type="entry name" value="P-loop containing nucleoside triphosphate hydrolases"/>
    <property type="match status" value="1"/>
</dbReference>
<dbReference type="GO" id="GO:0003779">
    <property type="term" value="F:actin binding"/>
    <property type="evidence" value="ECO:0007669"/>
    <property type="project" value="UniProtKB-KW"/>
</dbReference>
<accession>A0A672UJX3</accession>
<dbReference type="PANTHER" id="PTHR46049:SF4">
    <property type="entry name" value="UNCONVENTIONAL MYOSIN-X"/>
    <property type="match status" value="1"/>
</dbReference>
<reference evidence="7" key="3">
    <citation type="submission" date="2025-09" db="UniProtKB">
        <authorList>
            <consortium name="Ensembl"/>
        </authorList>
    </citation>
    <scope>IDENTIFICATION</scope>
</reference>
<dbReference type="InParanoid" id="A0A672UJX3"/>
<dbReference type="GO" id="GO:0003774">
    <property type="term" value="F:cytoskeletal motor activity"/>
    <property type="evidence" value="ECO:0007669"/>
    <property type="project" value="UniProtKB-UniRule"/>
</dbReference>
<keyword evidence="5" id="KW-0009">Actin-binding</keyword>
<keyword evidence="4 5" id="KW-0505">Motor protein</keyword>
<organism evidence="7 8">
    <name type="scientific">Strigops habroptila</name>
    <name type="common">Kakapo</name>
    <dbReference type="NCBI Taxonomy" id="2489341"/>
    <lineage>
        <taxon>Eukaryota</taxon>
        <taxon>Metazoa</taxon>
        <taxon>Chordata</taxon>
        <taxon>Craniata</taxon>
        <taxon>Vertebrata</taxon>
        <taxon>Euteleostomi</taxon>
        <taxon>Archelosauria</taxon>
        <taxon>Archosauria</taxon>
        <taxon>Dinosauria</taxon>
        <taxon>Saurischia</taxon>
        <taxon>Theropoda</taxon>
        <taxon>Coelurosauria</taxon>
        <taxon>Aves</taxon>
        <taxon>Neognathae</taxon>
        <taxon>Neoaves</taxon>
        <taxon>Telluraves</taxon>
        <taxon>Australaves</taxon>
        <taxon>Psittaciformes</taxon>
        <taxon>Psittacidae</taxon>
        <taxon>Strigops</taxon>
    </lineage>
</organism>
<dbReference type="Ensembl" id="ENSSHBT00005018131.1">
    <property type="protein sequence ID" value="ENSSHBP00005015125.1"/>
    <property type="gene ID" value="ENSSHBG00005013252.1"/>
</dbReference>
<dbReference type="Gene3D" id="3.40.850.10">
    <property type="entry name" value="Kinesin motor domain"/>
    <property type="match status" value="1"/>
</dbReference>
<evidence type="ECO:0000259" key="6">
    <source>
        <dbReference type="PROSITE" id="PS51456"/>
    </source>
</evidence>
<protein>
    <recommendedName>
        <fullName evidence="6">Myosin motor domain-containing protein</fullName>
    </recommendedName>
</protein>
<evidence type="ECO:0000256" key="1">
    <source>
        <dbReference type="ARBA" id="ARBA00022741"/>
    </source>
</evidence>
<dbReference type="InterPro" id="IPR036961">
    <property type="entry name" value="Kinesin_motor_dom_sf"/>
</dbReference>
<dbReference type="InterPro" id="IPR040640">
    <property type="entry name" value="MyoX_N_SH3"/>
</dbReference>
<dbReference type="Pfam" id="PF00063">
    <property type="entry name" value="Myosin_head"/>
    <property type="match status" value="1"/>
</dbReference>
<feature type="domain" description="Myosin motor" evidence="6">
    <location>
        <begin position="63"/>
        <end position="273"/>
    </location>
</feature>
<dbReference type="PROSITE" id="PS51456">
    <property type="entry name" value="MYOSIN_MOTOR"/>
    <property type="match status" value="1"/>
</dbReference>
<dbReference type="SMART" id="SM00242">
    <property type="entry name" value="MYSc"/>
    <property type="match status" value="1"/>
</dbReference>
<comment type="caution">
    <text evidence="5">Lacks conserved residue(s) required for the propagation of feature annotation.</text>
</comment>
<keyword evidence="1 5" id="KW-0547">Nucleotide-binding</keyword>
<dbReference type="GO" id="GO:0044295">
    <property type="term" value="C:axonal growth cone"/>
    <property type="evidence" value="ECO:0007669"/>
    <property type="project" value="TreeGrafter"/>
</dbReference>
<comment type="similarity">
    <text evidence="5">Belongs to the TRAFAC class myosin-kinesin ATPase superfamily. Myosin family.</text>
</comment>
<dbReference type="Proteomes" id="UP000472266">
    <property type="component" value="Chromosome 6"/>
</dbReference>